<dbReference type="Gene3D" id="1.10.287.1080">
    <property type="entry name" value="MazG-like"/>
    <property type="match status" value="1"/>
</dbReference>
<dbReference type="Pfam" id="PF03819">
    <property type="entry name" value="MazG"/>
    <property type="match status" value="1"/>
</dbReference>
<evidence type="ECO:0000259" key="1">
    <source>
        <dbReference type="Pfam" id="PF03819"/>
    </source>
</evidence>
<reference evidence="2 3" key="1">
    <citation type="submission" date="2023-08" db="EMBL/GenBank/DDBJ databases">
        <title>Helicovermis profunda gen. nov., sp. nov., a novel mesophilic, fermentative bacterium within the Bacillota from a deep-sea hydrothermal vent chimney.</title>
        <authorList>
            <person name="Miyazaki U."/>
            <person name="Mizutani D."/>
            <person name="Hashimoto Y."/>
            <person name="Tame A."/>
            <person name="Sawayama S."/>
            <person name="Miyazaki J."/>
            <person name="Takai K."/>
            <person name="Nakagawa S."/>
        </authorList>
    </citation>
    <scope>NUCLEOTIDE SEQUENCE [LARGE SCALE GENOMIC DNA]</scope>
    <source>
        <strain evidence="2 3">S502</strain>
    </source>
</reference>
<protein>
    <recommendedName>
        <fullName evidence="1">NTP pyrophosphohydrolase MazG-like domain-containing protein</fullName>
    </recommendedName>
</protein>
<organism evidence="2 3">
    <name type="scientific">Helicovermis profundi</name>
    <dbReference type="NCBI Taxonomy" id="3065157"/>
    <lineage>
        <taxon>Bacteria</taxon>
        <taxon>Bacillati</taxon>
        <taxon>Bacillota</taxon>
        <taxon>Clostridia</taxon>
        <taxon>Helicovermis</taxon>
    </lineage>
</organism>
<sequence>MKDLTIQETLEMSKKLWEQNKETWSPMTPEYGRDFILYMVEEIGEVISIVKKKGEDKIMNDDLVREHFVEEMCDVLMYYSDVLNRFNISSEEVAKKYCEKFESNMYRDYAKDHSES</sequence>
<evidence type="ECO:0000313" key="2">
    <source>
        <dbReference type="EMBL" id="BEP27841.1"/>
    </source>
</evidence>
<gene>
    <name evidence="2" type="ORF">HLPR_01720</name>
</gene>
<dbReference type="InterPro" id="IPR004518">
    <property type="entry name" value="MazG-like_dom"/>
</dbReference>
<name>A0AAU9E014_9FIRM</name>
<proteinExistence type="predicted"/>
<dbReference type="Proteomes" id="UP001321786">
    <property type="component" value="Chromosome"/>
</dbReference>
<keyword evidence="3" id="KW-1185">Reference proteome</keyword>
<accession>A0AAU9E014</accession>
<dbReference type="KEGG" id="hprf:HLPR_01720"/>
<dbReference type="RefSeq" id="WP_338536203.1">
    <property type="nucleotide sequence ID" value="NZ_AP028654.1"/>
</dbReference>
<evidence type="ECO:0000313" key="3">
    <source>
        <dbReference type="Proteomes" id="UP001321786"/>
    </source>
</evidence>
<feature type="domain" description="NTP pyrophosphohydrolase MazG-like" evidence="1">
    <location>
        <begin position="36"/>
        <end position="102"/>
    </location>
</feature>
<dbReference type="EMBL" id="AP028654">
    <property type="protein sequence ID" value="BEP27841.1"/>
    <property type="molecule type" value="Genomic_DNA"/>
</dbReference>
<dbReference type="SUPFAM" id="SSF101386">
    <property type="entry name" value="all-alpha NTP pyrophosphatases"/>
    <property type="match status" value="1"/>
</dbReference>
<dbReference type="AlphaFoldDB" id="A0AAU9E014"/>